<dbReference type="Gene3D" id="3.40.225.10">
    <property type="entry name" value="Class II aldolase/adducin N-terminal domain"/>
    <property type="match status" value="1"/>
</dbReference>
<dbReference type="GO" id="GO:0051015">
    <property type="term" value="F:actin filament binding"/>
    <property type="evidence" value="ECO:0007669"/>
    <property type="project" value="TreeGrafter"/>
</dbReference>
<dbReference type="Proteomes" id="UP000267187">
    <property type="component" value="Unassembled WGS sequence"/>
</dbReference>
<accession>A0A3M0A2S8</accession>
<name>A0A3M0A2S8_9GAMM</name>
<dbReference type="InterPro" id="IPR001303">
    <property type="entry name" value="Aldolase_II/adducin_N"/>
</dbReference>
<dbReference type="RefSeq" id="WP_211327623.1">
    <property type="nucleotide sequence ID" value="NZ_REFJ01000005.1"/>
</dbReference>
<dbReference type="GO" id="GO:0005996">
    <property type="term" value="P:monosaccharide metabolic process"/>
    <property type="evidence" value="ECO:0007669"/>
    <property type="project" value="UniProtKB-ARBA"/>
</dbReference>
<evidence type="ECO:0000256" key="1">
    <source>
        <dbReference type="ARBA" id="ARBA00037961"/>
    </source>
</evidence>
<dbReference type="SUPFAM" id="SSF53639">
    <property type="entry name" value="AraD/HMP-PK domain-like"/>
    <property type="match status" value="1"/>
</dbReference>
<protein>
    <submittedName>
        <fullName evidence="3">Ribulose-5-phosphate 4-epimerase/fuculose-1-phosphate aldolase</fullName>
    </submittedName>
</protein>
<dbReference type="GO" id="GO:0005856">
    <property type="term" value="C:cytoskeleton"/>
    <property type="evidence" value="ECO:0007669"/>
    <property type="project" value="TreeGrafter"/>
</dbReference>
<proteinExistence type="inferred from homology"/>
<reference evidence="3 4" key="1">
    <citation type="submission" date="2018-10" db="EMBL/GenBank/DDBJ databases">
        <title>Genomic Encyclopedia of Type Strains, Phase IV (KMG-IV): sequencing the most valuable type-strain genomes for metagenomic binning, comparative biology and taxonomic classification.</title>
        <authorList>
            <person name="Goeker M."/>
        </authorList>
    </citation>
    <scope>NUCLEOTIDE SEQUENCE [LARGE SCALE GENOMIC DNA]</scope>
    <source>
        <strain evidence="3 4">DSM 25080</strain>
    </source>
</reference>
<dbReference type="PANTHER" id="PTHR10672:SF3">
    <property type="entry name" value="PROTEIN HU-LI TAI SHAO"/>
    <property type="match status" value="1"/>
</dbReference>
<dbReference type="AlphaFoldDB" id="A0A3M0A2S8"/>
<evidence type="ECO:0000313" key="4">
    <source>
        <dbReference type="Proteomes" id="UP000267187"/>
    </source>
</evidence>
<dbReference type="EMBL" id="REFJ01000005">
    <property type="protein sequence ID" value="RMA78754.1"/>
    <property type="molecule type" value="Genomic_DNA"/>
</dbReference>
<feature type="domain" description="Class II aldolase/adducin N-terminal" evidence="2">
    <location>
        <begin position="11"/>
        <end position="191"/>
    </location>
</feature>
<dbReference type="InterPro" id="IPR051017">
    <property type="entry name" value="Aldolase-II_Adducin_sf"/>
</dbReference>
<dbReference type="SMART" id="SM01007">
    <property type="entry name" value="Aldolase_II"/>
    <property type="match status" value="1"/>
</dbReference>
<dbReference type="Pfam" id="PF00596">
    <property type="entry name" value="Aldolase_II"/>
    <property type="match status" value="1"/>
</dbReference>
<keyword evidence="4" id="KW-1185">Reference proteome</keyword>
<dbReference type="NCBIfam" id="NF005451">
    <property type="entry name" value="PRK07044.1"/>
    <property type="match status" value="1"/>
</dbReference>
<dbReference type="InterPro" id="IPR036409">
    <property type="entry name" value="Aldolase_II/adducin_N_sf"/>
</dbReference>
<organism evidence="3 4">
    <name type="scientific">Umboniibacter marinipuniceus</name>
    <dbReference type="NCBI Taxonomy" id="569599"/>
    <lineage>
        <taxon>Bacteria</taxon>
        <taxon>Pseudomonadati</taxon>
        <taxon>Pseudomonadota</taxon>
        <taxon>Gammaproteobacteria</taxon>
        <taxon>Cellvibrionales</taxon>
        <taxon>Cellvibrionaceae</taxon>
        <taxon>Umboniibacter</taxon>
    </lineage>
</organism>
<comment type="similarity">
    <text evidence="1">Belongs to the aldolase class II family.</text>
</comment>
<gene>
    <name evidence="3" type="ORF">DFR27_2092</name>
</gene>
<dbReference type="PANTHER" id="PTHR10672">
    <property type="entry name" value="ADDUCIN"/>
    <property type="match status" value="1"/>
</dbReference>
<comment type="caution">
    <text evidence="3">The sequence shown here is derived from an EMBL/GenBank/DDBJ whole genome shotgun (WGS) entry which is preliminary data.</text>
</comment>
<evidence type="ECO:0000259" key="2">
    <source>
        <dbReference type="SMART" id="SM01007"/>
    </source>
</evidence>
<evidence type="ECO:0000313" key="3">
    <source>
        <dbReference type="EMBL" id="RMA78754.1"/>
    </source>
</evidence>
<sequence>MMTETERTLRIELAACYRIFAYLGWDELIYNHITVKLPDTPNHFLINPYGLHYSEITASSLLKVDIMGNKIDESEYDANPAGMVIHSAIHAVRPDLHCITHLHTNEGLAVACSRTGLRHDNFYSVMLYNRVAYHDFEGLTVNDGEKQRLVQSLGQHSQLILRNHGLLSGGATIEEAFIATWTLQRACEIQVACDATGQAIIPISDEIGEKTEQLLAKQIGAAGLGQREYAAMRRLVEQHNPGFEDL</sequence>